<reference evidence="3" key="1">
    <citation type="journal article" date="2019" name="Int. J. Syst. Evol. Microbiol.">
        <title>The Global Catalogue of Microorganisms (GCM) 10K type strain sequencing project: providing services to taxonomists for standard genome sequencing and annotation.</title>
        <authorList>
            <consortium name="The Broad Institute Genomics Platform"/>
            <consortium name="The Broad Institute Genome Sequencing Center for Infectious Disease"/>
            <person name="Wu L."/>
            <person name="Ma J."/>
        </authorList>
    </citation>
    <scope>NUCLEOTIDE SEQUENCE [LARGE SCALE GENOMIC DNA]</scope>
    <source>
        <strain evidence="3">JCM 17440</strain>
    </source>
</reference>
<feature type="region of interest" description="Disordered" evidence="1">
    <location>
        <begin position="1"/>
        <end position="41"/>
    </location>
</feature>
<keyword evidence="3" id="KW-1185">Reference proteome</keyword>
<accession>A0ABP8BSD7</accession>
<evidence type="ECO:0000313" key="2">
    <source>
        <dbReference type="EMBL" id="GAA4224434.1"/>
    </source>
</evidence>
<dbReference type="RefSeq" id="WP_344888569.1">
    <property type="nucleotide sequence ID" value="NZ_BAABAS010000003.1"/>
</dbReference>
<dbReference type="EMBL" id="BAABAS010000003">
    <property type="protein sequence ID" value="GAA4224434.1"/>
    <property type="molecule type" value="Genomic_DNA"/>
</dbReference>
<gene>
    <name evidence="2" type="ORF">GCM10022254_03850</name>
</gene>
<sequence>MSSAAEPGRSSRRAELAGMRLSRRPSRLGTRAGAAPGPDRVLPDEAGFPGLLARVVDAASAAPTLHAAVRVLLTLDGHVPADVQLRALRIEDEAALAVLGGVSWREGDRPAASPLAPGDRPAFVGELGLTSAGRVVARVPSGAPLDVEEDLAGAALRVPWSSAALLDYGRRGRRARERASRAAADCRRWLADAGAPGRDDLVEQLQEAALRTAPFVFYQGSRMYTNFRDRNTLTGKTLWPGHPDCALSVLLGLPLELWSDADAVMVVCLTLLIRSAGFARIEEANGTQLSVDHVAYLLERTRREYNRVPGGRPVPPALTTRVEELDGLAEALRTRRRHVGERVQLYREIHSALMHKTERTAGRLGAVARRRHDALRARLRGRLPVADGAPDDLESCLAEAPEWLARPHDGFGTGLEALVHAAVTEAADVADADFAMSRGMRSLPALVRALRARDYAEITRWGIAEYFCCVVPSPGAHELFDGSTARLADVAWAISARMQYNSWHFIAGNLPGVPAVRARDYFVPPTIPDLAYHSDLHHRGHVASRVRYSIRSPQPVRVLDTTFDGFVDLRLMRCSGPPFDEQDLLLAQRVSACVATATSLAAALVADGTAVEVTAFDPQWHWKTITGAKPPTAPPDGEGR</sequence>
<evidence type="ECO:0000256" key="1">
    <source>
        <dbReference type="SAM" id="MobiDB-lite"/>
    </source>
</evidence>
<name>A0ABP8BSD7_9ACTN</name>
<proteinExistence type="predicted"/>
<protein>
    <submittedName>
        <fullName evidence="2">Uncharacterized protein</fullName>
    </submittedName>
</protein>
<organism evidence="2 3">
    <name type="scientific">Actinomadura meridiana</name>
    <dbReference type="NCBI Taxonomy" id="559626"/>
    <lineage>
        <taxon>Bacteria</taxon>
        <taxon>Bacillati</taxon>
        <taxon>Actinomycetota</taxon>
        <taxon>Actinomycetes</taxon>
        <taxon>Streptosporangiales</taxon>
        <taxon>Thermomonosporaceae</taxon>
        <taxon>Actinomadura</taxon>
    </lineage>
</organism>
<evidence type="ECO:0000313" key="3">
    <source>
        <dbReference type="Proteomes" id="UP001501710"/>
    </source>
</evidence>
<dbReference type="Proteomes" id="UP001501710">
    <property type="component" value="Unassembled WGS sequence"/>
</dbReference>
<comment type="caution">
    <text evidence="2">The sequence shown here is derived from an EMBL/GenBank/DDBJ whole genome shotgun (WGS) entry which is preliminary data.</text>
</comment>